<reference evidence="2 3" key="1">
    <citation type="journal article" date="2016" name="Nat. Commun.">
        <title>Thousands of microbial genomes shed light on interconnected biogeochemical processes in an aquifer system.</title>
        <authorList>
            <person name="Anantharaman K."/>
            <person name="Brown C.T."/>
            <person name="Hug L.A."/>
            <person name="Sharon I."/>
            <person name="Castelle C.J."/>
            <person name="Probst A.J."/>
            <person name="Thomas B.C."/>
            <person name="Singh A."/>
            <person name="Wilkins M.J."/>
            <person name="Karaoz U."/>
            <person name="Brodie E.L."/>
            <person name="Williams K.H."/>
            <person name="Hubbard S.S."/>
            <person name="Banfield J.F."/>
        </authorList>
    </citation>
    <scope>NUCLEOTIDE SEQUENCE [LARGE SCALE GENOMIC DNA]</scope>
</reference>
<evidence type="ECO:0000256" key="1">
    <source>
        <dbReference type="SAM" id="Phobius"/>
    </source>
</evidence>
<dbReference type="Proteomes" id="UP000178684">
    <property type="component" value="Unassembled WGS sequence"/>
</dbReference>
<gene>
    <name evidence="2" type="ORF">A3B18_03030</name>
</gene>
<protein>
    <submittedName>
        <fullName evidence="2">Uncharacterized protein</fullName>
    </submittedName>
</protein>
<keyword evidence="1" id="KW-0472">Membrane</keyword>
<dbReference type="AlphaFoldDB" id="A0A1F5X332"/>
<evidence type="ECO:0000313" key="3">
    <source>
        <dbReference type="Proteomes" id="UP000178684"/>
    </source>
</evidence>
<sequence length="124" mass="14269">MFFEEEKPSTAVLAIILVIIFSAIFFFLPMVWHGGDYVEVTRERPAIVGVISRYGDLVELEDSRMCVYVDASVICPEGLEGRFRVKVRLSPDKQGYEEMFDRFSLRLNMLFQMENFCPSSKIPG</sequence>
<feature type="transmembrane region" description="Helical" evidence="1">
    <location>
        <begin position="12"/>
        <end position="32"/>
    </location>
</feature>
<proteinExistence type="predicted"/>
<name>A0A1F5X332_9BACT</name>
<keyword evidence="1" id="KW-0812">Transmembrane</keyword>
<organism evidence="2 3">
    <name type="scientific">Candidatus Giovannonibacteria bacterium RIFCSPLOWO2_01_FULL_46_13</name>
    <dbReference type="NCBI Taxonomy" id="1798352"/>
    <lineage>
        <taxon>Bacteria</taxon>
        <taxon>Candidatus Giovannoniibacteriota</taxon>
    </lineage>
</organism>
<accession>A0A1F5X332</accession>
<dbReference type="EMBL" id="MFIE01000023">
    <property type="protein sequence ID" value="OGF82290.1"/>
    <property type="molecule type" value="Genomic_DNA"/>
</dbReference>
<evidence type="ECO:0000313" key="2">
    <source>
        <dbReference type="EMBL" id="OGF82290.1"/>
    </source>
</evidence>
<comment type="caution">
    <text evidence="2">The sequence shown here is derived from an EMBL/GenBank/DDBJ whole genome shotgun (WGS) entry which is preliminary data.</text>
</comment>
<keyword evidence="1" id="KW-1133">Transmembrane helix</keyword>